<feature type="region of interest" description="Disordered" evidence="2">
    <location>
        <begin position="988"/>
        <end position="1010"/>
    </location>
</feature>
<feature type="compositionally biased region" description="Acidic residues" evidence="2">
    <location>
        <begin position="991"/>
        <end position="1000"/>
    </location>
</feature>
<keyword evidence="1" id="KW-0175">Coiled coil</keyword>
<dbReference type="AlphaFoldDB" id="A0A1I7YNU9"/>
<keyword evidence="3" id="KW-1185">Reference proteome</keyword>
<dbReference type="Proteomes" id="UP000095287">
    <property type="component" value="Unplaced"/>
</dbReference>
<name>A0A1I7YNU9_9BILA</name>
<proteinExistence type="predicted"/>
<evidence type="ECO:0000313" key="3">
    <source>
        <dbReference type="Proteomes" id="UP000095287"/>
    </source>
</evidence>
<dbReference type="WBParaSite" id="L893_g18297.t1">
    <property type="protein sequence ID" value="L893_g18297.t1"/>
    <property type="gene ID" value="L893_g18297"/>
</dbReference>
<feature type="compositionally biased region" description="Low complexity" evidence="2">
    <location>
        <begin position="1001"/>
        <end position="1010"/>
    </location>
</feature>
<evidence type="ECO:0000256" key="1">
    <source>
        <dbReference type="SAM" id="Coils"/>
    </source>
</evidence>
<protein>
    <submittedName>
        <fullName evidence="4">Protein sleepless</fullName>
    </submittedName>
</protein>
<feature type="region of interest" description="Disordered" evidence="2">
    <location>
        <begin position="1"/>
        <end position="42"/>
    </location>
</feature>
<accession>A0A1I7YNU9</accession>
<evidence type="ECO:0000256" key="2">
    <source>
        <dbReference type="SAM" id="MobiDB-lite"/>
    </source>
</evidence>
<reference evidence="4" key="1">
    <citation type="submission" date="2016-11" db="UniProtKB">
        <authorList>
            <consortium name="WormBaseParasite"/>
        </authorList>
    </citation>
    <scope>IDENTIFICATION</scope>
</reference>
<feature type="coiled-coil region" evidence="1">
    <location>
        <begin position="1078"/>
        <end position="1112"/>
    </location>
</feature>
<sequence length="1225" mass="137995">MIGTYKPGEHVLGSPKNRRADHNVDGAGKQQQGRRGRRNRREEQLVIQTRGLVHCTLHLSAVMVPAVLRFSVVLCVLLLPISSNAEKNNKKLLCIHPWVKVAPSNGDSRTTQFFPQEKLIAATQAFDPSVFEDSETKKIPFFEPVKPYCLYFKVADKTGLDEIYSNDVHHAILMKSDSFFDVLSFHHSVDAVCSKPGAEEVGIGHVVKINYKRRMEEHGRSEYVKVKWYCCQECAKTIDEIEMNMLTMLLPVNYLPKKTNFDGEVKNTTLRNRSVSPCYDIYGERYEFAVPHYDTPVCPVYAYFDFESPHYEFNHVMSRDRKALDQMWKTCLSDSRATNNTCFWDYKSLDGPIELKCCCREDLESCTYKLSNRRQNTRCFDFNGAIRPDKSLRLLEHREAYDSATADGCSLSLNLTENWTTEEITYKAQGEFDDIETKGRACLRMLRNKNVSVHCLVERDADLCPFQEKTNLSRSFTRHCCCQGDLCNLAYVRETMNGLEEISKDIKQRPPGMSVRAFAEENCPGNPDEYLYSAKGCVQYHLPGTNYEHLSLVESHNFHILDYVEYGKFTKCALLKVELSMKASSSDLLKIRARNNCKKQSRGMNADTMFNYPLYVLQCQCTDSQGEPCDLRERSDMVRAIDISTRCYAAHHLSEESENFIVNKTVFFADFTEPSYCSVMAFGNQNGHMFKHMIGFNQTQLITQSDQNIDRHTSLRCSMQSLNGIAITTCSCQSGGLAPCNNEALLNKALNFNFGLHRVDASVTDESLECEMDDQRERCYQPGCFIVVERNETRSGCLYRHENLTSRRRCEATGMKNDCKVIVPHKEDGGEVHVLCCCEGLQCKSTEFIHKRQLRTADLKSVGKGHVVFLVLHGNSISIILPGAASIPSSSYYLSATSFILPDFTKCPSFPLHESGLSHVSAARDRQLLTLHPFLLDRSFQVLTTRTMSIASSISGDSFDSMDSSPSTGSIIESGAFIGLSNLSASSSECETAEDGDEEAASSAPEEQCSFGHSSAIENATKQNSEFVSEKSSVWTALDNKEVSCEPCEQIDVVTSLNELVSEESMGDGLNIEDLKSAEEDRDALRILEEVNSKLEEKMQELSLLRNSMTVQYKAIDAEIDSAEQCLKKFCDAVDSLTEIDPAKNCGTVYDRAELLERLSEAEYNELCAVREAFHQLKSVVDSVQEMRCGMDGLFEEVFSGGLSVNVNLLVKNISNLEKDLNERC</sequence>
<organism evidence="3 4">
    <name type="scientific">Steinernema glaseri</name>
    <dbReference type="NCBI Taxonomy" id="37863"/>
    <lineage>
        <taxon>Eukaryota</taxon>
        <taxon>Metazoa</taxon>
        <taxon>Ecdysozoa</taxon>
        <taxon>Nematoda</taxon>
        <taxon>Chromadorea</taxon>
        <taxon>Rhabditida</taxon>
        <taxon>Tylenchina</taxon>
        <taxon>Panagrolaimomorpha</taxon>
        <taxon>Strongyloidoidea</taxon>
        <taxon>Steinernematidae</taxon>
        <taxon>Steinernema</taxon>
    </lineage>
</organism>
<evidence type="ECO:0000313" key="4">
    <source>
        <dbReference type="WBParaSite" id="L893_g18297.t1"/>
    </source>
</evidence>